<dbReference type="EMBL" id="JRHC01000001">
    <property type="protein sequence ID" value="KJF44130.1"/>
    <property type="molecule type" value="Genomic_DNA"/>
</dbReference>
<dbReference type="STRING" id="1544798.LH29_00935"/>
<dbReference type="OrthoDB" id="3268254at2"/>
<dbReference type="InterPro" id="IPR053842">
    <property type="entry name" value="NikA-like"/>
</dbReference>
<gene>
    <name evidence="1" type="ORF">LH29_00935</name>
</gene>
<name>A0A0D8JAV4_9BACT</name>
<dbReference type="AlphaFoldDB" id="A0A0D8JAV4"/>
<sequence>MVQFNKGGRPRKLDGEKMKYKVTVKMSTVEYYSLIGKSTEAGITQSEFIRQSIMNTTVVQRLTPELNAEIRKLSGMANNLNQIARKANALGYDHIRSEYLFLARKIDRIINKML</sequence>
<dbReference type="Pfam" id="PF21983">
    <property type="entry name" value="NikA-like"/>
    <property type="match status" value="1"/>
</dbReference>
<reference evidence="1 2" key="1">
    <citation type="submission" date="2014-09" db="EMBL/GenBank/DDBJ databases">
        <title>Draft Genome Sequence of Draconibacterium sp. JN14CK-3.</title>
        <authorList>
            <person name="Dong C."/>
            <person name="Lai Q."/>
            <person name="Shao Z."/>
        </authorList>
    </citation>
    <scope>NUCLEOTIDE SEQUENCE [LARGE SCALE GENOMIC DNA]</scope>
    <source>
        <strain evidence="1 2">JN14CK-3</strain>
    </source>
</reference>
<keyword evidence="2" id="KW-1185">Reference proteome</keyword>
<evidence type="ECO:0000313" key="1">
    <source>
        <dbReference type="EMBL" id="KJF44130.1"/>
    </source>
</evidence>
<evidence type="ECO:0000313" key="2">
    <source>
        <dbReference type="Proteomes" id="UP000032544"/>
    </source>
</evidence>
<dbReference type="RefSeq" id="WP_045025695.1">
    <property type="nucleotide sequence ID" value="NZ_JRHC01000001.1"/>
</dbReference>
<protein>
    <submittedName>
        <fullName evidence="1">Mobilization protein</fullName>
    </submittedName>
</protein>
<dbReference type="Proteomes" id="UP000032544">
    <property type="component" value="Unassembled WGS sequence"/>
</dbReference>
<proteinExistence type="predicted"/>
<organism evidence="1 2">
    <name type="scientific">Draconibacterium sediminis</name>
    <dbReference type="NCBI Taxonomy" id="1544798"/>
    <lineage>
        <taxon>Bacteria</taxon>
        <taxon>Pseudomonadati</taxon>
        <taxon>Bacteroidota</taxon>
        <taxon>Bacteroidia</taxon>
        <taxon>Marinilabiliales</taxon>
        <taxon>Prolixibacteraceae</taxon>
        <taxon>Draconibacterium</taxon>
    </lineage>
</organism>
<comment type="caution">
    <text evidence="1">The sequence shown here is derived from an EMBL/GenBank/DDBJ whole genome shotgun (WGS) entry which is preliminary data.</text>
</comment>
<accession>A0A0D8JAV4</accession>
<dbReference type="PATRIC" id="fig|1544798.3.peg.190"/>